<comment type="similarity">
    <text evidence="5">Belongs to the BPG-independent phosphoglycerate mutase family.</text>
</comment>
<accession>A0A420XWX6</accession>
<gene>
    <name evidence="18" type="ORF">DL546_001892</name>
</gene>
<feature type="binding site" evidence="15">
    <location>
        <position position="12"/>
    </location>
    <ligand>
        <name>Mn(2+)</name>
        <dbReference type="ChEBI" id="CHEBI:29035"/>
        <label>2</label>
    </ligand>
</feature>
<dbReference type="Gene3D" id="3.40.720.10">
    <property type="entry name" value="Alkaline Phosphatase, subunit A"/>
    <property type="match status" value="1"/>
</dbReference>
<evidence type="ECO:0000256" key="8">
    <source>
        <dbReference type="ARBA" id="ARBA00023152"/>
    </source>
</evidence>
<evidence type="ECO:0000259" key="16">
    <source>
        <dbReference type="Pfam" id="PF01676"/>
    </source>
</evidence>
<dbReference type="NCBIfam" id="TIGR01307">
    <property type="entry name" value="pgm_bpd_ind"/>
    <property type="match status" value="1"/>
</dbReference>
<dbReference type="PANTHER" id="PTHR31637">
    <property type="entry name" value="2,3-BISPHOSPHOGLYCERATE-INDEPENDENT PHOSPHOGLYCERATE MUTASE"/>
    <property type="match status" value="1"/>
</dbReference>
<dbReference type="InterPro" id="IPR036646">
    <property type="entry name" value="PGAM_B_sf"/>
</dbReference>
<comment type="pathway">
    <text evidence="4">Carbohydrate degradation; glycolysis; pyruvate from D-glyceraldehyde 3-phosphate: step 3/5.</text>
</comment>
<keyword evidence="8" id="KW-0324">Glycolysis</keyword>
<dbReference type="InterPro" id="IPR011258">
    <property type="entry name" value="BPG-indep_PGM_N"/>
</dbReference>
<feature type="domain" description="BPG-independent PGAM N-terminal" evidence="17">
    <location>
        <begin position="86"/>
        <end position="297"/>
    </location>
</feature>
<evidence type="ECO:0000256" key="14">
    <source>
        <dbReference type="PIRSR" id="PIRSR001492-2"/>
    </source>
</evidence>
<evidence type="ECO:0000256" key="6">
    <source>
        <dbReference type="ARBA" id="ARBA00012026"/>
    </source>
</evidence>
<reference evidence="18 19" key="1">
    <citation type="submission" date="2018-08" db="EMBL/GenBank/DDBJ databases">
        <title>Draft genome of the lignicolous fungus Coniochaeta pulveracea.</title>
        <authorList>
            <person name="Borstlap C.J."/>
            <person name="De Witt R.N."/>
            <person name="Botha A."/>
            <person name="Volschenk H."/>
        </authorList>
    </citation>
    <scope>NUCLEOTIDE SEQUENCE [LARGE SCALE GENOMIC DNA]</scope>
    <source>
        <strain evidence="18 19">CAB683</strain>
    </source>
</reference>
<dbReference type="PIRSF" id="PIRSF001492">
    <property type="entry name" value="IPGAM"/>
    <property type="match status" value="1"/>
</dbReference>
<feature type="binding site" evidence="15">
    <location>
        <position position="465"/>
    </location>
    <ligand>
        <name>Mn(2+)</name>
        <dbReference type="ChEBI" id="CHEBI:29035"/>
        <label>1</label>
    </ligand>
</feature>
<dbReference type="PANTHER" id="PTHR31637:SF0">
    <property type="entry name" value="2,3-BISPHOSPHOGLYCERATE-INDEPENDENT PHOSPHOGLYCERATE MUTASE"/>
    <property type="match status" value="1"/>
</dbReference>
<evidence type="ECO:0000256" key="2">
    <source>
        <dbReference type="ARBA" id="ARBA00001936"/>
    </source>
</evidence>
<dbReference type="SUPFAM" id="SSF64158">
    <property type="entry name" value="2,3-Bisphosphoglycerate-independent phosphoglycerate mutase, substrate-binding domain"/>
    <property type="match status" value="1"/>
</dbReference>
<feature type="binding site" evidence="15">
    <location>
        <position position="410"/>
    </location>
    <ligand>
        <name>Mn(2+)</name>
        <dbReference type="ChEBI" id="CHEBI:29035"/>
        <label>1</label>
    </ligand>
</feature>
<dbReference type="CDD" id="cd16010">
    <property type="entry name" value="iPGM"/>
    <property type="match status" value="1"/>
</dbReference>
<feature type="binding site" evidence="14">
    <location>
        <position position="127"/>
    </location>
    <ligand>
        <name>substrate</name>
    </ligand>
</feature>
<dbReference type="STRING" id="177199.A0A420XWX6"/>
<evidence type="ECO:0000256" key="7">
    <source>
        <dbReference type="ARBA" id="ARBA00022723"/>
    </source>
</evidence>
<evidence type="ECO:0000256" key="13">
    <source>
        <dbReference type="PIRSR" id="PIRSR001492-1"/>
    </source>
</evidence>
<comment type="function">
    <text evidence="3">Catalyzes the interconversion of 2-phosphoglycerate and 3-phosphoglycerate.</text>
</comment>
<dbReference type="EC" id="5.4.2.12" evidence="6"/>
<sequence length="518" mass="56813">MVAQKACLIVIDGWGIPSDQSPKNGDAIAAAETPVMDTLSKSADGFTELEASSLAVGLPEGLMGNSEVGHLNIGAGRVVWQDVVRIDQTIKKGEFASNDVIKKTLETAKNTNGRLHLCGLVSHGGVHSKQEHLYALLQAAKAAGIPKVYIHFFGDGRDTDPKSGAGYMEELLGKLKEIGVGEIATVVGRYYAMDRDKRWERNELALKGLVLGEGEESSDPVKTIKERYEKGENDEFLKPIIVGDKEARIQDGDTVFFFNYRSDRVRQITQLLGDVDRSPLPDFPYPKVNLVTMTQYKLDYPFEIAFKPQHMGNVLAEWLGKQNVEQVHIAETEKYAHVTFFFNGGVEKAFPLETRDEKQDLVPSNKSVATYDKAPEMSADGVANQVVKRLGEQKFPFVMNNFAPPDMVGHTGVYEAAIVGCAATDKAIGKIYEACKKEGYVLFITADHGNAEEMKFPDGKPKTSHTTNKVPLIMANAPEGWSLKKTDGVLGDVAPTILDAMGLPQPEEMTGHSLLIRK</sequence>
<dbReference type="GO" id="GO:0030145">
    <property type="term" value="F:manganese ion binding"/>
    <property type="evidence" value="ECO:0007669"/>
    <property type="project" value="InterPro"/>
</dbReference>
<evidence type="ECO:0000256" key="12">
    <source>
        <dbReference type="ARBA" id="ARBA00083354"/>
    </source>
</evidence>
<dbReference type="InterPro" id="IPR017850">
    <property type="entry name" value="Alkaline_phosphatase_core_sf"/>
</dbReference>
<feature type="active site" description="Phosphoserine intermediate" evidence="13">
    <location>
        <position position="66"/>
    </location>
</feature>
<evidence type="ECO:0000256" key="4">
    <source>
        <dbReference type="ARBA" id="ARBA00004798"/>
    </source>
</evidence>
<evidence type="ECO:0000256" key="3">
    <source>
        <dbReference type="ARBA" id="ARBA00002315"/>
    </source>
</evidence>
<evidence type="ECO:0000256" key="10">
    <source>
        <dbReference type="ARBA" id="ARBA00023235"/>
    </source>
</evidence>
<evidence type="ECO:0000259" key="17">
    <source>
        <dbReference type="Pfam" id="PF06415"/>
    </source>
</evidence>
<dbReference type="EMBL" id="QVQW01000131">
    <property type="protein sequence ID" value="RKU39948.1"/>
    <property type="molecule type" value="Genomic_DNA"/>
</dbReference>
<organism evidence="18 19">
    <name type="scientific">Coniochaeta pulveracea</name>
    <dbReference type="NCBI Taxonomy" id="177199"/>
    <lineage>
        <taxon>Eukaryota</taxon>
        <taxon>Fungi</taxon>
        <taxon>Dikarya</taxon>
        <taxon>Ascomycota</taxon>
        <taxon>Pezizomycotina</taxon>
        <taxon>Sordariomycetes</taxon>
        <taxon>Sordariomycetidae</taxon>
        <taxon>Coniochaetales</taxon>
        <taxon>Coniochaetaceae</taxon>
        <taxon>Coniochaeta</taxon>
    </lineage>
</organism>
<dbReference type="InterPro" id="IPR006124">
    <property type="entry name" value="Metalloenzyme"/>
</dbReference>
<feature type="binding site" evidence="14">
    <location>
        <position position="195"/>
    </location>
    <ligand>
        <name>substrate</name>
    </ligand>
</feature>
<feature type="binding site" evidence="15">
    <location>
        <position position="406"/>
    </location>
    <ligand>
        <name>Mn(2+)</name>
        <dbReference type="ChEBI" id="CHEBI:29035"/>
        <label>1</label>
    </ligand>
</feature>
<dbReference type="Pfam" id="PF06415">
    <property type="entry name" value="iPGM_N"/>
    <property type="match status" value="1"/>
</dbReference>
<dbReference type="UniPathway" id="UPA00109">
    <property type="reaction ID" value="UER00186"/>
</dbReference>
<evidence type="ECO:0000256" key="5">
    <source>
        <dbReference type="ARBA" id="ARBA00008819"/>
    </source>
</evidence>
<protein>
    <recommendedName>
        <fullName evidence="11">2,3-bisphosphoglycerate-independent phosphoglycerate mutase</fullName>
        <ecNumber evidence="6">5.4.2.12</ecNumber>
    </recommendedName>
    <alternativeName>
        <fullName evidence="12">Cofactor-independent phosphoglycerate mutase homolog</fullName>
    </alternativeName>
</protein>
<dbReference type="AlphaFoldDB" id="A0A420XWX6"/>
<dbReference type="GO" id="GO:0004619">
    <property type="term" value="F:phosphoglycerate mutase activity"/>
    <property type="evidence" value="ECO:0007669"/>
    <property type="project" value="UniProtKB-EC"/>
</dbReference>
<feature type="binding site" evidence="15">
    <location>
        <position position="448"/>
    </location>
    <ligand>
        <name>Mn(2+)</name>
        <dbReference type="ChEBI" id="CHEBI:29035"/>
        <label>2</label>
    </ligand>
</feature>
<proteinExistence type="inferred from homology"/>
<evidence type="ECO:0000256" key="1">
    <source>
        <dbReference type="ARBA" id="ARBA00000370"/>
    </source>
</evidence>
<dbReference type="GO" id="GO:0006007">
    <property type="term" value="P:glucose catabolic process"/>
    <property type="evidence" value="ECO:0007669"/>
    <property type="project" value="InterPro"/>
</dbReference>
<keyword evidence="19" id="KW-1185">Reference proteome</keyword>
<comment type="cofactor">
    <cofactor evidence="2">
        <name>Mn(2+)</name>
        <dbReference type="ChEBI" id="CHEBI:29035"/>
    </cofactor>
</comment>
<dbReference type="Proteomes" id="UP000275385">
    <property type="component" value="Unassembled WGS sequence"/>
</dbReference>
<dbReference type="Pfam" id="PF01676">
    <property type="entry name" value="Metalloenzyme"/>
    <property type="match status" value="1"/>
</dbReference>
<dbReference type="Gene3D" id="3.40.1450.10">
    <property type="entry name" value="BPG-independent phosphoglycerate mutase, domain B"/>
    <property type="match status" value="1"/>
</dbReference>
<feature type="binding site" evidence="14">
    <location>
        <position position="189"/>
    </location>
    <ligand>
        <name>substrate</name>
    </ligand>
</feature>
<dbReference type="InterPro" id="IPR005995">
    <property type="entry name" value="Pgm_bpd_ind"/>
</dbReference>
<evidence type="ECO:0000256" key="11">
    <source>
        <dbReference type="ARBA" id="ARBA00071648"/>
    </source>
</evidence>
<dbReference type="OrthoDB" id="1886626at2759"/>
<dbReference type="FunFam" id="3.40.1450.10:FF:000001">
    <property type="entry name" value="2,3-bisphosphoglycerate-independent phosphoglycerate mutase"/>
    <property type="match status" value="1"/>
</dbReference>
<evidence type="ECO:0000256" key="9">
    <source>
        <dbReference type="ARBA" id="ARBA00023211"/>
    </source>
</evidence>
<feature type="domain" description="Metalloenzyme" evidence="16">
    <location>
        <begin position="5"/>
        <end position="504"/>
    </location>
</feature>
<evidence type="ECO:0000256" key="15">
    <source>
        <dbReference type="PIRSR" id="PIRSR001492-3"/>
    </source>
</evidence>
<dbReference type="SUPFAM" id="SSF53649">
    <property type="entry name" value="Alkaline phosphatase-like"/>
    <property type="match status" value="1"/>
</dbReference>
<feature type="binding site" evidence="14">
    <location>
        <begin position="157"/>
        <end position="158"/>
    </location>
    <ligand>
        <name>substrate</name>
    </ligand>
</feature>
<dbReference type="GO" id="GO:0006096">
    <property type="term" value="P:glycolytic process"/>
    <property type="evidence" value="ECO:0007669"/>
    <property type="project" value="UniProtKB-UniPathway"/>
</dbReference>
<keyword evidence="7 15" id="KW-0479">Metal-binding</keyword>
<feature type="binding site" evidence="14">
    <location>
        <begin position="261"/>
        <end position="264"/>
    </location>
    <ligand>
        <name>substrate</name>
    </ligand>
</feature>
<evidence type="ECO:0000313" key="19">
    <source>
        <dbReference type="Proteomes" id="UP000275385"/>
    </source>
</evidence>
<evidence type="ECO:0000313" key="18">
    <source>
        <dbReference type="EMBL" id="RKU39948.1"/>
    </source>
</evidence>
<comment type="caution">
    <text evidence="18">The sequence shown here is derived from an EMBL/GenBank/DDBJ whole genome shotgun (WGS) entry which is preliminary data.</text>
</comment>
<dbReference type="GO" id="GO:0005737">
    <property type="term" value="C:cytoplasm"/>
    <property type="evidence" value="ECO:0007669"/>
    <property type="project" value="InterPro"/>
</dbReference>
<keyword evidence="10" id="KW-0413">Isomerase</keyword>
<name>A0A420XWX6_9PEZI</name>
<feature type="binding site" evidence="15">
    <location>
        <position position="66"/>
    </location>
    <ligand>
        <name>Mn(2+)</name>
        <dbReference type="ChEBI" id="CHEBI:29035"/>
        <label>2</label>
    </ligand>
</feature>
<feature type="binding site" evidence="14">
    <location>
        <position position="334"/>
    </location>
    <ligand>
        <name>substrate</name>
    </ligand>
</feature>
<comment type="catalytic activity">
    <reaction evidence="1">
        <text>(2R)-2-phosphoglycerate = (2R)-3-phosphoglycerate</text>
        <dbReference type="Rhea" id="RHEA:15901"/>
        <dbReference type="ChEBI" id="CHEBI:58272"/>
        <dbReference type="ChEBI" id="CHEBI:58289"/>
        <dbReference type="EC" id="5.4.2.12"/>
    </reaction>
</comment>
<feature type="binding site" evidence="15">
    <location>
        <position position="447"/>
    </location>
    <ligand>
        <name>Mn(2+)</name>
        <dbReference type="ChEBI" id="CHEBI:29035"/>
        <label>2</label>
    </ligand>
</feature>
<keyword evidence="9 15" id="KW-0464">Manganese</keyword>
<dbReference type="HAMAP" id="MF_01038">
    <property type="entry name" value="GpmI"/>
    <property type="match status" value="1"/>
</dbReference>